<dbReference type="Pfam" id="PF18800">
    <property type="entry name" value="Atthog"/>
    <property type="match status" value="1"/>
</dbReference>
<dbReference type="Proteomes" id="UP000192247">
    <property type="component" value="Unassembled WGS sequence"/>
</dbReference>
<dbReference type="OrthoDB" id="8768722at2759"/>
<dbReference type="GO" id="GO:0005794">
    <property type="term" value="C:Golgi apparatus"/>
    <property type="evidence" value="ECO:0007669"/>
    <property type="project" value="TreeGrafter"/>
</dbReference>
<feature type="transmembrane region" description="Helical" evidence="1">
    <location>
        <begin position="163"/>
        <end position="182"/>
    </location>
</feature>
<accession>A0A1V9Y285</accession>
<comment type="caution">
    <text evidence="2">The sequence shown here is derived from an EMBL/GenBank/DDBJ whole genome shotgun (WGS) entry which is preliminary data.</text>
</comment>
<dbReference type="PANTHER" id="PTHR31186">
    <property type="entry name" value="MODULATOR OF SMOOTHENED PROTEIN"/>
    <property type="match status" value="1"/>
</dbReference>
<dbReference type="InParanoid" id="A0A1V9Y285"/>
<dbReference type="AlphaFoldDB" id="A0A1V9Y285"/>
<keyword evidence="1" id="KW-0812">Transmembrane</keyword>
<dbReference type="FunCoup" id="A0A1V9Y285">
    <property type="interactions" value="475"/>
</dbReference>
<evidence type="ECO:0000313" key="2">
    <source>
        <dbReference type="EMBL" id="OQR79854.1"/>
    </source>
</evidence>
<reference evidence="2 3" key="1">
    <citation type="journal article" date="2017" name="Gigascience">
        <title>Draft genome of the honey bee ectoparasitic mite, Tropilaelaps mercedesae, is shaped by the parasitic life history.</title>
        <authorList>
            <person name="Dong X."/>
            <person name="Armstrong S.D."/>
            <person name="Xia D."/>
            <person name="Makepeace B.L."/>
            <person name="Darby A.C."/>
            <person name="Kadowaki T."/>
        </authorList>
    </citation>
    <scope>NUCLEOTIDE SEQUENCE [LARGE SCALE GENOMIC DNA]</scope>
    <source>
        <strain evidence="2">Wuxi-XJTLU</strain>
    </source>
</reference>
<keyword evidence="1" id="KW-1133">Transmembrane helix</keyword>
<organism evidence="2 3">
    <name type="scientific">Tropilaelaps mercedesae</name>
    <dbReference type="NCBI Taxonomy" id="418985"/>
    <lineage>
        <taxon>Eukaryota</taxon>
        <taxon>Metazoa</taxon>
        <taxon>Ecdysozoa</taxon>
        <taxon>Arthropoda</taxon>
        <taxon>Chelicerata</taxon>
        <taxon>Arachnida</taxon>
        <taxon>Acari</taxon>
        <taxon>Parasitiformes</taxon>
        <taxon>Mesostigmata</taxon>
        <taxon>Gamasina</taxon>
        <taxon>Dermanyssoidea</taxon>
        <taxon>Laelapidae</taxon>
        <taxon>Tropilaelaps</taxon>
    </lineage>
</organism>
<sequence>MEISNLTEPYVRRSRCKVTCGPMDKLTLISGTLFLSANVFAILSLILPEWIVSDIGGDTRLGLLQTCLTINGRPGLTCFPPKLQPEWMLTLICIIVGCICITATTILLAISHRNLGIVQYARWMGFSAMVLFCVAAVAFPVGFGTDQIGGEAYQLPSSHQVGISYILFILALWVTVISELFAGKVCMPHF</sequence>
<dbReference type="InterPro" id="IPR037663">
    <property type="entry name" value="Mosmo"/>
</dbReference>
<protein>
    <submittedName>
        <fullName evidence="2">Uncharacterized protein</fullName>
    </submittedName>
</protein>
<feature type="transmembrane region" description="Helical" evidence="1">
    <location>
        <begin position="123"/>
        <end position="143"/>
    </location>
</feature>
<dbReference type="GO" id="GO:0045879">
    <property type="term" value="P:negative regulation of smoothened signaling pathway"/>
    <property type="evidence" value="ECO:0007669"/>
    <property type="project" value="TreeGrafter"/>
</dbReference>
<name>A0A1V9Y285_9ACAR</name>
<feature type="transmembrane region" description="Helical" evidence="1">
    <location>
        <begin position="87"/>
        <end position="111"/>
    </location>
</feature>
<proteinExistence type="predicted"/>
<keyword evidence="3" id="KW-1185">Reference proteome</keyword>
<evidence type="ECO:0000256" key="1">
    <source>
        <dbReference type="SAM" id="Phobius"/>
    </source>
</evidence>
<dbReference type="STRING" id="418985.A0A1V9Y285"/>
<feature type="transmembrane region" description="Helical" evidence="1">
    <location>
        <begin position="26"/>
        <end position="47"/>
    </location>
</feature>
<dbReference type="PANTHER" id="PTHR31186:SF1">
    <property type="entry name" value="MODULATOR OF SMOOTHENED PROTEIN"/>
    <property type="match status" value="1"/>
</dbReference>
<gene>
    <name evidence="2" type="ORF">BIW11_05443</name>
</gene>
<keyword evidence="1" id="KW-0472">Membrane</keyword>
<evidence type="ECO:0000313" key="3">
    <source>
        <dbReference type="Proteomes" id="UP000192247"/>
    </source>
</evidence>
<dbReference type="GO" id="GO:0060170">
    <property type="term" value="C:ciliary membrane"/>
    <property type="evidence" value="ECO:0007669"/>
    <property type="project" value="TreeGrafter"/>
</dbReference>
<dbReference type="EMBL" id="MNPL01000603">
    <property type="protein sequence ID" value="OQR79854.1"/>
    <property type="molecule type" value="Genomic_DNA"/>
</dbReference>